<evidence type="ECO:0000313" key="3">
    <source>
        <dbReference type="Proteomes" id="UP000572072"/>
    </source>
</evidence>
<protein>
    <submittedName>
        <fullName evidence="2">Uncharacterized protein</fullName>
    </submittedName>
</protein>
<organism evidence="2 3">
    <name type="scientific">Vibrio rotiferianus</name>
    <dbReference type="NCBI Taxonomy" id="190895"/>
    <lineage>
        <taxon>Bacteria</taxon>
        <taxon>Pseudomonadati</taxon>
        <taxon>Pseudomonadota</taxon>
        <taxon>Gammaproteobacteria</taxon>
        <taxon>Vibrionales</taxon>
        <taxon>Vibrionaceae</taxon>
        <taxon>Vibrio</taxon>
    </lineage>
</organism>
<dbReference type="RefSeq" id="WP_171358421.1">
    <property type="nucleotide sequence ID" value="NZ_VTYN01000015.1"/>
</dbReference>
<evidence type="ECO:0000256" key="1">
    <source>
        <dbReference type="SAM" id="Phobius"/>
    </source>
</evidence>
<keyword evidence="1" id="KW-0812">Transmembrane</keyword>
<comment type="caution">
    <text evidence="2">The sequence shown here is derived from an EMBL/GenBank/DDBJ whole genome shotgun (WGS) entry which is preliminary data.</text>
</comment>
<name>A0A7Y3ZAA3_9VIBR</name>
<proteinExistence type="predicted"/>
<accession>A0A7Y3ZAA3</accession>
<keyword evidence="1" id="KW-0472">Membrane</keyword>
<sequence>MESLARKLNQHGYASQALDRKVKVELGGFGQFAYVKKDHQSGHYVIQDSLTIQIVALVLMLGSGLYGLVTHGSGISGAMAAISIGGLAHLIVIEVKTQPLKKTLEELSISRIKEAENGHS</sequence>
<dbReference type="AlphaFoldDB" id="A0A7Y3ZAA3"/>
<feature type="transmembrane region" description="Helical" evidence="1">
    <location>
        <begin position="75"/>
        <end position="93"/>
    </location>
</feature>
<keyword evidence="1" id="KW-1133">Transmembrane helix</keyword>
<evidence type="ECO:0000313" key="2">
    <source>
        <dbReference type="EMBL" id="NOH49401.1"/>
    </source>
</evidence>
<dbReference type="Proteomes" id="UP000572072">
    <property type="component" value="Unassembled WGS sequence"/>
</dbReference>
<dbReference type="EMBL" id="VTYN01000015">
    <property type="protein sequence ID" value="NOH49401.1"/>
    <property type="molecule type" value="Genomic_DNA"/>
</dbReference>
<gene>
    <name evidence="2" type="ORF">F0262_15220</name>
</gene>
<reference evidence="2 3" key="1">
    <citation type="submission" date="2019-08" db="EMBL/GenBank/DDBJ databases">
        <title>Draft genome sequencing and comparative genomics of hatchery-associated Vibrios.</title>
        <authorList>
            <person name="Kehlet-Delgado H."/>
            <person name="Mueller R.S."/>
        </authorList>
    </citation>
    <scope>NUCLEOTIDE SEQUENCE [LARGE SCALE GENOMIC DNA]</scope>
    <source>
        <strain evidence="2 3">00-78-3</strain>
    </source>
</reference>
<feature type="transmembrane region" description="Helical" evidence="1">
    <location>
        <begin position="50"/>
        <end position="69"/>
    </location>
</feature>